<comment type="caution">
    <text evidence="2">The sequence shown here is derived from an EMBL/GenBank/DDBJ whole genome shotgun (WGS) entry which is preliminary data.</text>
</comment>
<dbReference type="InterPro" id="IPR038883">
    <property type="entry name" value="AN11006-like"/>
</dbReference>
<evidence type="ECO:0000256" key="1">
    <source>
        <dbReference type="SAM" id="MobiDB-lite"/>
    </source>
</evidence>
<accession>A0A162VKV0</accession>
<name>A0A162VKV0_DIDRA</name>
<gene>
    <name evidence="2" type="ORF">ST47_g10262</name>
</gene>
<dbReference type="EMBL" id="JYNV01000326">
    <property type="protein sequence ID" value="KZM18513.1"/>
    <property type="molecule type" value="Genomic_DNA"/>
</dbReference>
<organism evidence="2 3">
    <name type="scientific">Didymella rabiei</name>
    <name type="common">Chickpea ascochyta blight fungus</name>
    <name type="synonym">Mycosphaerella rabiei</name>
    <dbReference type="NCBI Taxonomy" id="5454"/>
    <lineage>
        <taxon>Eukaryota</taxon>
        <taxon>Fungi</taxon>
        <taxon>Dikarya</taxon>
        <taxon>Ascomycota</taxon>
        <taxon>Pezizomycotina</taxon>
        <taxon>Dothideomycetes</taxon>
        <taxon>Pleosporomycetidae</taxon>
        <taxon>Pleosporales</taxon>
        <taxon>Pleosporineae</taxon>
        <taxon>Didymellaceae</taxon>
        <taxon>Ascochyta</taxon>
    </lineage>
</organism>
<dbReference type="OrthoDB" id="5413827at2759"/>
<reference evidence="2 3" key="1">
    <citation type="journal article" date="2016" name="Sci. Rep.">
        <title>Draft genome sequencing and secretome analysis of fungal phytopathogen Ascochyta rabiei provides insight into the necrotrophic effector repertoire.</title>
        <authorList>
            <person name="Verma S."/>
            <person name="Gazara R.K."/>
            <person name="Nizam S."/>
            <person name="Parween S."/>
            <person name="Chattopadhyay D."/>
            <person name="Verma P.K."/>
        </authorList>
    </citation>
    <scope>NUCLEOTIDE SEQUENCE [LARGE SCALE GENOMIC DNA]</scope>
    <source>
        <strain evidence="2 3">ArDII</strain>
    </source>
</reference>
<keyword evidence="3" id="KW-1185">Reference proteome</keyword>
<sequence length="171" mass="18976">MSGNTSQTPQDPGQYCHTRHRTKRNREMSPLLRLPPELRNHIYGFVFSEHIHRISIANRKADRLHAATKTLASLRLGRHISHDARIPPCTASTSTFVRDFPLPTSDFIALCDTGNVAVDCIPRPVLDRLESQPALWIGKLDVVGFVAGRAGFGRVSVTQGRGLQRHCAPHG</sequence>
<dbReference type="AlphaFoldDB" id="A0A162VKV0"/>
<feature type="compositionally biased region" description="Polar residues" evidence="1">
    <location>
        <begin position="1"/>
        <end position="11"/>
    </location>
</feature>
<proteinExistence type="predicted"/>
<evidence type="ECO:0000313" key="2">
    <source>
        <dbReference type="EMBL" id="KZM18513.1"/>
    </source>
</evidence>
<protein>
    <submittedName>
        <fullName evidence="2">Uncharacterized protein</fullName>
    </submittedName>
</protein>
<dbReference type="Proteomes" id="UP000076837">
    <property type="component" value="Unassembled WGS sequence"/>
</dbReference>
<dbReference type="PANTHER" id="PTHR42085">
    <property type="entry name" value="F-BOX DOMAIN-CONTAINING PROTEIN"/>
    <property type="match status" value="1"/>
</dbReference>
<evidence type="ECO:0000313" key="3">
    <source>
        <dbReference type="Proteomes" id="UP000076837"/>
    </source>
</evidence>
<dbReference type="PANTHER" id="PTHR42085:SF1">
    <property type="entry name" value="F-BOX DOMAIN-CONTAINING PROTEIN"/>
    <property type="match status" value="1"/>
</dbReference>
<feature type="region of interest" description="Disordered" evidence="1">
    <location>
        <begin position="1"/>
        <end position="28"/>
    </location>
</feature>